<dbReference type="PANTHER" id="PTHR30143:SF0">
    <property type="entry name" value="2-KETO-4-PENTENOATE HYDRATASE"/>
    <property type="match status" value="1"/>
</dbReference>
<dbReference type="EMBL" id="QHHQ01000002">
    <property type="protein sequence ID" value="RAI02398.1"/>
    <property type="molecule type" value="Genomic_DNA"/>
</dbReference>
<reference evidence="1 2" key="1">
    <citation type="submission" date="2018-05" db="EMBL/GenBank/DDBJ databases">
        <title>Acuticoccus sediminis sp. nov., isolated from deep-sea sediment of Indian Ocean.</title>
        <authorList>
            <person name="Liu X."/>
            <person name="Lai Q."/>
            <person name="Du Y."/>
            <person name="Sun F."/>
            <person name="Zhang X."/>
            <person name="Wang S."/>
            <person name="Shao Z."/>
        </authorList>
    </citation>
    <scope>NUCLEOTIDE SEQUENCE [LARGE SCALE GENOMIC DNA]</scope>
    <source>
        <strain evidence="1 2">PTG4-2</strain>
    </source>
</reference>
<dbReference type="PANTHER" id="PTHR30143">
    <property type="entry name" value="ACID HYDRATASE"/>
    <property type="match status" value="1"/>
</dbReference>
<keyword evidence="2" id="KW-1185">Reference proteome</keyword>
<dbReference type="SUPFAM" id="SSF56529">
    <property type="entry name" value="FAH"/>
    <property type="match status" value="1"/>
</dbReference>
<protein>
    <submittedName>
        <fullName evidence="1">2-keto-4-pentenoate hydratase</fullName>
    </submittedName>
</protein>
<comment type="caution">
    <text evidence="1">The sequence shown here is derived from an EMBL/GenBank/DDBJ whole genome shotgun (WGS) entry which is preliminary data.</text>
</comment>
<dbReference type="AlphaFoldDB" id="A0A8B2NVP9"/>
<dbReference type="GO" id="GO:0008684">
    <property type="term" value="F:2-oxopent-4-enoate hydratase activity"/>
    <property type="evidence" value="ECO:0007669"/>
    <property type="project" value="TreeGrafter"/>
</dbReference>
<name>A0A8B2NVP9_9HYPH</name>
<dbReference type="OrthoDB" id="9792137at2"/>
<dbReference type="InterPro" id="IPR050772">
    <property type="entry name" value="Hydratase-Decarb/MhpD_sf"/>
</dbReference>
<dbReference type="Proteomes" id="UP000249590">
    <property type="component" value="Unassembled WGS sequence"/>
</dbReference>
<dbReference type="RefSeq" id="WP_111345980.1">
    <property type="nucleotide sequence ID" value="NZ_QHHQ01000002.1"/>
</dbReference>
<proteinExistence type="predicted"/>
<accession>A0A8B2NVP9</accession>
<organism evidence="1 2">
    <name type="scientific">Acuticoccus sediminis</name>
    <dbReference type="NCBI Taxonomy" id="2184697"/>
    <lineage>
        <taxon>Bacteria</taxon>
        <taxon>Pseudomonadati</taxon>
        <taxon>Pseudomonadota</taxon>
        <taxon>Alphaproteobacteria</taxon>
        <taxon>Hyphomicrobiales</taxon>
        <taxon>Amorphaceae</taxon>
        <taxon>Acuticoccus</taxon>
    </lineage>
</organism>
<dbReference type="InterPro" id="IPR036663">
    <property type="entry name" value="Fumarylacetoacetase_C_sf"/>
</dbReference>
<gene>
    <name evidence="1" type="ORF">DLJ53_13640</name>
</gene>
<evidence type="ECO:0000313" key="1">
    <source>
        <dbReference type="EMBL" id="RAI02398.1"/>
    </source>
</evidence>
<dbReference type="Gene3D" id="3.90.850.10">
    <property type="entry name" value="Fumarylacetoacetase-like, C-terminal domain"/>
    <property type="match status" value="1"/>
</dbReference>
<dbReference type="GO" id="GO:0005737">
    <property type="term" value="C:cytoplasm"/>
    <property type="evidence" value="ECO:0007669"/>
    <property type="project" value="TreeGrafter"/>
</dbReference>
<sequence length="249" mass="25448">MPTPLAERFAATLIEAHRTNSRAPASAAAEFSASATGADVTDVQALVADELGPVTAWKTAPGADKPMIAPILGRRVKPSGATFGTDEIGACGIELEIAFRLDAPLPPLDAPDFAARLREVVTPIVTIEVVDGRVEDFVDAPAPAKLADNQNNGGLVLGGTGTIVGTSPAVRLAFDGKVVVEGPATPPGGDAWAALERFVLHVGSLCGGFQVGQVLTTGSLTGMPFIEPGTRVEGEVEGLGSVTLDYAAR</sequence>
<evidence type="ECO:0000313" key="2">
    <source>
        <dbReference type="Proteomes" id="UP000249590"/>
    </source>
</evidence>